<protein>
    <recommendedName>
        <fullName evidence="1">Phospholipase D-like domain-containing protein</fullName>
    </recommendedName>
</protein>
<dbReference type="Pfam" id="PF13091">
    <property type="entry name" value="PLDc_2"/>
    <property type="match status" value="1"/>
</dbReference>
<sequence length="306" mass="36690">MALFLNTEGFNYWIPKLIKEAEKELIIIVPYIQTSKNVLNALWKANKRGVQIVLVYREDKLSNDEKSKLLALDNINLLHHPNIHCKSYYNGNLLIIGSMNLYEYSQKNNREMGILLNKYEHEEIEFDGFGLSNDDESVFTDAINEIREIINGAHLEKVSETSKANNFNIDVIKSNEELEIDFCNEVNTYYLNKKFKPIEIKENLWYSICENFYDKVDVVFEDNRVSIRFNMNQSELKNVYDKWMDTYNEFEFDWFKYYWNYYKQDLLIYRNGKFDWDNINSDEMIHNNYKEMLEAVIKKYRKLSGK</sequence>
<dbReference type="CDD" id="cd09176">
    <property type="entry name" value="PLDc_unchar6"/>
    <property type="match status" value="1"/>
</dbReference>
<keyword evidence="3" id="KW-1185">Reference proteome</keyword>
<dbReference type="EMBL" id="BMIC01000001">
    <property type="protein sequence ID" value="GFZ76003.1"/>
    <property type="molecule type" value="Genomic_DNA"/>
</dbReference>
<evidence type="ECO:0000259" key="1">
    <source>
        <dbReference type="Pfam" id="PF13091"/>
    </source>
</evidence>
<organism evidence="2 3">
    <name type="scientific">Aquaticitalea lipolytica</name>
    <dbReference type="NCBI Taxonomy" id="1247562"/>
    <lineage>
        <taxon>Bacteria</taxon>
        <taxon>Pseudomonadati</taxon>
        <taxon>Bacteroidota</taxon>
        <taxon>Flavobacteriia</taxon>
        <taxon>Flavobacteriales</taxon>
        <taxon>Flavobacteriaceae</taxon>
        <taxon>Aquaticitalea</taxon>
    </lineage>
</organism>
<name>A0A8J2TJT0_9FLAO</name>
<dbReference type="InterPro" id="IPR059166">
    <property type="entry name" value="PLD-like_cat"/>
</dbReference>
<dbReference type="InterPro" id="IPR025202">
    <property type="entry name" value="PLD-like_dom"/>
</dbReference>
<evidence type="ECO:0000313" key="3">
    <source>
        <dbReference type="Proteomes" id="UP000598120"/>
    </source>
</evidence>
<comment type="caution">
    <text evidence="2">The sequence shown here is derived from an EMBL/GenBank/DDBJ whole genome shotgun (WGS) entry which is preliminary data.</text>
</comment>
<dbReference type="Gene3D" id="3.30.870.10">
    <property type="entry name" value="Endonuclease Chain A"/>
    <property type="match status" value="1"/>
</dbReference>
<dbReference type="AlphaFoldDB" id="A0A8J2TJT0"/>
<evidence type="ECO:0000313" key="2">
    <source>
        <dbReference type="EMBL" id="GFZ76003.1"/>
    </source>
</evidence>
<proteinExistence type="predicted"/>
<dbReference type="RefSeq" id="WP_188604359.1">
    <property type="nucleotide sequence ID" value="NZ_BMIC01000001.1"/>
</dbReference>
<dbReference type="SUPFAM" id="SSF56024">
    <property type="entry name" value="Phospholipase D/nuclease"/>
    <property type="match status" value="1"/>
</dbReference>
<feature type="domain" description="Phospholipase D-like" evidence="1">
    <location>
        <begin position="16"/>
        <end position="118"/>
    </location>
</feature>
<reference evidence="2 3" key="1">
    <citation type="journal article" date="2014" name="Int. J. Syst. Evol. Microbiol.">
        <title>Complete genome sequence of Corynebacterium casei LMG S-19264T (=DSM 44701T), isolated from a smear-ripened cheese.</title>
        <authorList>
            <consortium name="US DOE Joint Genome Institute (JGI-PGF)"/>
            <person name="Walter F."/>
            <person name="Albersmeier A."/>
            <person name="Kalinowski J."/>
            <person name="Ruckert C."/>
        </authorList>
    </citation>
    <scope>NUCLEOTIDE SEQUENCE [LARGE SCALE GENOMIC DNA]</scope>
    <source>
        <strain evidence="2 3">CGMCC 1.15295</strain>
    </source>
</reference>
<dbReference type="Proteomes" id="UP000598120">
    <property type="component" value="Unassembled WGS sequence"/>
</dbReference>
<gene>
    <name evidence="2" type="ORF">GCM10011531_00750</name>
</gene>
<accession>A0A8J2TJT0</accession>